<dbReference type="GO" id="GO:0003676">
    <property type="term" value="F:nucleic acid binding"/>
    <property type="evidence" value="ECO:0007669"/>
    <property type="project" value="InterPro"/>
</dbReference>
<protein>
    <submittedName>
        <fullName evidence="2">Splicing factor, arginine/serine-rich 4/5/6</fullName>
    </submittedName>
</protein>
<dbReference type="EMBL" id="BMAT01003329">
    <property type="protein sequence ID" value="GFS23658.1"/>
    <property type="molecule type" value="Genomic_DNA"/>
</dbReference>
<name>A0AAV4JLK9_9GAST</name>
<evidence type="ECO:0000313" key="3">
    <source>
        <dbReference type="Proteomes" id="UP000762676"/>
    </source>
</evidence>
<keyword evidence="3" id="KW-1185">Reference proteome</keyword>
<keyword evidence="1" id="KW-0812">Transmembrane</keyword>
<comment type="caution">
    <text evidence="2">The sequence shown here is derived from an EMBL/GenBank/DDBJ whole genome shotgun (WGS) entry which is preliminary data.</text>
</comment>
<feature type="transmembrane region" description="Helical" evidence="1">
    <location>
        <begin position="70"/>
        <end position="96"/>
    </location>
</feature>
<sequence>MPENSCCSVALYLYHVYCIPDADIAYAIIEFEDRRDAEESVARENNRVVNGQSIIVEMARGRRDPKMLRLVVVSVVVVVLVVMVVVVAVVVVPTLWPSGKDTRSEIGRYGFDPWPSQTKDFKIGISR</sequence>
<proteinExistence type="predicted"/>
<dbReference type="SUPFAM" id="SSF54928">
    <property type="entry name" value="RNA-binding domain, RBD"/>
    <property type="match status" value="1"/>
</dbReference>
<dbReference type="InterPro" id="IPR012677">
    <property type="entry name" value="Nucleotide-bd_a/b_plait_sf"/>
</dbReference>
<dbReference type="InterPro" id="IPR035979">
    <property type="entry name" value="RBD_domain_sf"/>
</dbReference>
<accession>A0AAV4JLK9</accession>
<gene>
    <name evidence="2" type="ORF">ElyMa_001645100</name>
</gene>
<dbReference type="AlphaFoldDB" id="A0AAV4JLK9"/>
<organism evidence="2 3">
    <name type="scientific">Elysia marginata</name>
    <dbReference type="NCBI Taxonomy" id="1093978"/>
    <lineage>
        <taxon>Eukaryota</taxon>
        <taxon>Metazoa</taxon>
        <taxon>Spiralia</taxon>
        <taxon>Lophotrochozoa</taxon>
        <taxon>Mollusca</taxon>
        <taxon>Gastropoda</taxon>
        <taxon>Heterobranchia</taxon>
        <taxon>Euthyneura</taxon>
        <taxon>Panpulmonata</taxon>
        <taxon>Sacoglossa</taxon>
        <taxon>Placobranchoidea</taxon>
        <taxon>Plakobranchidae</taxon>
        <taxon>Elysia</taxon>
    </lineage>
</organism>
<dbReference type="Gene3D" id="3.30.70.330">
    <property type="match status" value="1"/>
</dbReference>
<keyword evidence="1" id="KW-1133">Transmembrane helix</keyword>
<keyword evidence="1" id="KW-0472">Membrane</keyword>
<evidence type="ECO:0000256" key="1">
    <source>
        <dbReference type="SAM" id="Phobius"/>
    </source>
</evidence>
<reference evidence="2 3" key="1">
    <citation type="journal article" date="2021" name="Elife">
        <title>Chloroplast acquisition without the gene transfer in kleptoplastic sea slugs, Plakobranchus ocellatus.</title>
        <authorList>
            <person name="Maeda T."/>
            <person name="Takahashi S."/>
            <person name="Yoshida T."/>
            <person name="Shimamura S."/>
            <person name="Takaki Y."/>
            <person name="Nagai Y."/>
            <person name="Toyoda A."/>
            <person name="Suzuki Y."/>
            <person name="Arimoto A."/>
            <person name="Ishii H."/>
            <person name="Satoh N."/>
            <person name="Nishiyama T."/>
            <person name="Hasebe M."/>
            <person name="Maruyama T."/>
            <person name="Minagawa J."/>
            <person name="Obokata J."/>
            <person name="Shigenobu S."/>
        </authorList>
    </citation>
    <scope>NUCLEOTIDE SEQUENCE [LARGE SCALE GENOMIC DNA]</scope>
</reference>
<evidence type="ECO:0000313" key="2">
    <source>
        <dbReference type="EMBL" id="GFS23658.1"/>
    </source>
</evidence>
<dbReference type="Proteomes" id="UP000762676">
    <property type="component" value="Unassembled WGS sequence"/>
</dbReference>